<keyword evidence="1" id="KW-1133">Transmembrane helix</keyword>
<keyword evidence="1" id="KW-0812">Transmembrane</keyword>
<feature type="transmembrane region" description="Helical" evidence="1">
    <location>
        <begin position="86"/>
        <end position="106"/>
    </location>
</feature>
<organism evidence="2 3">
    <name type="scientific">Cellulomonas oligotrophica</name>
    <dbReference type="NCBI Taxonomy" id="931536"/>
    <lineage>
        <taxon>Bacteria</taxon>
        <taxon>Bacillati</taxon>
        <taxon>Actinomycetota</taxon>
        <taxon>Actinomycetes</taxon>
        <taxon>Micrococcales</taxon>
        <taxon>Cellulomonadaceae</taxon>
        <taxon>Cellulomonas</taxon>
    </lineage>
</organism>
<accession>A0ABQ4D5D0</accession>
<evidence type="ECO:0000256" key="1">
    <source>
        <dbReference type="SAM" id="Phobius"/>
    </source>
</evidence>
<comment type="caution">
    <text evidence="2">The sequence shown here is derived from an EMBL/GenBank/DDBJ whole genome shotgun (WGS) entry which is preliminary data.</text>
</comment>
<feature type="transmembrane region" description="Helical" evidence="1">
    <location>
        <begin position="173"/>
        <end position="191"/>
    </location>
</feature>
<protein>
    <submittedName>
        <fullName evidence="2">ABC transporter permease</fullName>
    </submittedName>
</protein>
<keyword evidence="3" id="KW-1185">Reference proteome</keyword>
<feature type="transmembrane region" description="Helical" evidence="1">
    <location>
        <begin position="203"/>
        <end position="227"/>
    </location>
</feature>
<dbReference type="EMBL" id="BONN01000001">
    <property type="protein sequence ID" value="GIG30925.1"/>
    <property type="molecule type" value="Genomic_DNA"/>
</dbReference>
<feature type="transmembrane region" description="Helical" evidence="1">
    <location>
        <begin position="138"/>
        <end position="161"/>
    </location>
</feature>
<dbReference type="Proteomes" id="UP000618382">
    <property type="component" value="Unassembled WGS sequence"/>
</dbReference>
<feature type="transmembrane region" description="Helical" evidence="1">
    <location>
        <begin position="50"/>
        <end position="74"/>
    </location>
</feature>
<evidence type="ECO:0000313" key="3">
    <source>
        <dbReference type="Proteomes" id="UP000618382"/>
    </source>
</evidence>
<keyword evidence="1" id="KW-0472">Membrane</keyword>
<name>A0ABQ4D5D0_9CELL</name>
<gene>
    <name evidence="2" type="ORF">Col01nite_00840</name>
</gene>
<feature type="transmembrane region" description="Helical" evidence="1">
    <location>
        <begin position="346"/>
        <end position="366"/>
    </location>
</feature>
<sequence>MTGMTQDAPPVAPAQHDGAGVRTWSLTWHGVRTVVALELRQRVRSSRWKTALVVWVVVVGAITLLSSGALSWMLGGTGDEQSRGPLLFMIVTFLVLGLGLLVTPTLTSTAVNGDRAAGTLATLQVTLLSPAEIALGKLLAAWFSALAFLAVSLPFLVLAVAMGDVAVLALPRVVLLIALLLASVCGIGLGWSTIAARPAGSTVLTFLTVAGLTIFTPVFFAITYPAITTTEEVTVFGVTDEAWEDFDDATGYPRCTYYQDVRDVAHTERTSWLLTVNPFVVVADGAGTGPANDPRSSVYRVDPTAELSRGVRDLAAPPTAIDECWSWGEGEPAPTDGPEITVGGPVWPWGLAVNLLLGGLGFAVAVRRLRIPQRTLARGTRVA</sequence>
<dbReference type="PANTHER" id="PTHR43471">
    <property type="entry name" value="ABC TRANSPORTER PERMEASE"/>
    <property type="match status" value="1"/>
</dbReference>
<evidence type="ECO:0000313" key="2">
    <source>
        <dbReference type="EMBL" id="GIG30925.1"/>
    </source>
</evidence>
<reference evidence="2 3" key="1">
    <citation type="submission" date="2021-01" db="EMBL/GenBank/DDBJ databases">
        <title>Whole genome shotgun sequence of Cellulomonas oligotrophica NBRC 109435.</title>
        <authorList>
            <person name="Komaki H."/>
            <person name="Tamura T."/>
        </authorList>
    </citation>
    <scope>NUCLEOTIDE SEQUENCE [LARGE SCALE GENOMIC DNA]</scope>
    <source>
        <strain evidence="2 3">NBRC 109435</strain>
    </source>
</reference>
<proteinExistence type="predicted"/>